<evidence type="ECO:0000313" key="8">
    <source>
        <dbReference type="Proteomes" id="UP000053961"/>
    </source>
</evidence>
<dbReference type="PANTHER" id="PTHR22990:SF15">
    <property type="entry name" value="F-BOX ONLY PROTEIN 10"/>
    <property type="match status" value="1"/>
</dbReference>
<keyword evidence="3" id="KW-0833">Ubl conjugation pathway</keyword>
<feature type="domain" description="Periplasmic copper-binding protein NosD beta helix" evidence="5">
    <location>
        <begin position="63"/>
        <end position="193"/>
    </location>
</feature>
<evidence type="ECO:0000256" key="4">
    <source>
        <dbReference type="SAM" id="MobiDB-lite"/>
    </source>
</evidence>
<reference evidence="7" key="1">
    <citation type="journal article" date="2015" name="MBio">
        <title>Genome-resolved metagenomic analysis reveals roles for candidate phyla and other microbial community members in biogeochemical transformations in oil reservoirs.</title>
        <authorList>
            <person name="Hu P."/>
            <person name="Tom L."/>
            <person name="Singh A."/>
            <person name="Thomas B.C."/>
            <person name="Baker B.J."/>
            <person name="Piceno Y.M."/>
            <person name="Andersen G.L."/>
            <person name="Banfield J.F."/>
        </authorList>
    </citation>
    <scope>NUCLEOTIDE SEQUENCE [LARGE SCALE GENOMIC DNA]</scope>
    <source>
        <strain evidence="7">56_747</strain>
    </source>
</reference>
<proteinExistence type="predicted"/>
<keyword evidence="2" id="KW-0677">Repeat</keyword>
<dbReference type="NCBIfam" id="TIGR03804">
    <property type="entry name" value="para_beta_helix"/>
    <property type="match status" value="2"/>
</dbReference>
<protein>
    <submittedName>
        <fullName evidence="6">Cell surface protein</fullName>
    </submittedName>
</protein>
<name>A0A101FUN2_9EURY</name>
<dbReference type="InterPro" id="IPR051550">
    <property type="entry name" value="SCF-Subunits/Alg-Epimerases"/>
</dbReference>
<evidence type="ECO:0000313" key="7">
    <source>
        <dbReference type="EMBL" id="KUK96540.1"/>
    </source>
</evidence>
<evidence type="ECO:0000259" key="5">
    <source>
        <dbReference type="Pfam" id="PF05048"/>
    </source>
</evidence>
<dbReference type="EMBL" id="LGHB01000011">
    <property type="protein sequence ID" value="KUK96540.1"/>
    <property type="molecule type" value="Genomic_DNA"/>
</dbReference>
<dbReference type="InterPro" id="IPR006626">
    <property type="entry name" value="PbH1"/>
</dbReference>
<gene>
    <name evidence="6" type="ORF">XD72_0975</name>
    <name evidence="7" type="ORF">XE07_1008</name>
</gene>
<dbReference type="InterPro" id="IPR007742">
    <property type="entry name" value="NosD_dom"/>
</dbReference>
<dbReference type="PANTHER" id="PTHR22990">
    <property type="entry name" value="F-BOX ONLY PROTEIN"/>
    <property type="match status" value="1"/>
</dbReference>
<evidence type="ECO:0000256" key="3">
    <source>
        <dbReference type="ARBA" id="ARBA00022786"/>
    </source>
</evidence>
<dbReference type="EMBL" id="LGFT01000019">
    <property type="protein sequence ID" value="KUK44672.1"/>
    <property type="molecule type" value="Genomic_DNA"/>
</dbReference>
<dbReference type="Gene3D" id="2.160.20.10">
    <property type="entry name" value="Single-stranded right-handed beta-helix, Pectin lyase-like"/>
    <property type="match status" value="1"/>
</dbReference>
<comment type="caution">
    <text evidence="6">The sequence shown here is derived from an EMBL/GenBank/DDBJ whole genome shotgun (WGS) entry which is preliminary data.</text>
</comment>
<dbReference type="SUPFAM" id="SSF51126">
    <property type="entry name" value="Pectin lyase-like"/>
    <property type="match status" value="1"/>
</dbReference>
<sequence length="246" mass="26260">MRWKFLSALILAAITIAAAQAAIITVGPEGCDYVSIQEAVEDANPGDTINVLSGTYRENVVVDKSVVLRGKDSCSEKPVLDGKGVGSTLTLVADEITLEGFVVKNAGFGKAGIEIKSNKNRIRNNLVTGNKWYGISLSDSDENVISGNVVCKNKYGIWIDAESDGNRITQNEFSNNANENAVDAGANHWENNVYDDLEEGVESYRISGGANVDDDPKAPEFETTGNDAESSTITVKITIPTPIIGS</sequence>
<dbReference type="Proteomes" id="UP000053961">
    <property type="component" value="Unassembled WGS sequence"/>
</dbReference>
<evidence type="ECO:0000313" key="6">
    <source>
        <dbReference type="EMBL" id="KUK44672.1"/>
    </source>
</evidence>
<comment type="pathway">
    <text evidence="1">Protein modification; protein ubiquitination.</text>
</comment>
<evidence type="ECO:0000313" key="9">
    <source>
        <dbReference type="Proteomes" id="UP000057043"/>
    </source>
</evidence>
<reference evidence="8 9" key="2">
    <citation type="journal article" date="2015" name="MBio">
        <title>Genome-Resolved Metagenomic Analysis Reveals Roles for Candidate Phyla and Other Microbial Community Members in Biogeochemical Transformations in Oil Reservoirs.</title>
        <authorList>
            <person name="Hu P."/>
            <person name="Tom L."/>
            <person name="Singh A."/>
            <person name="Thomas B.C."/>
            <person name="Baker B.J."/>
            <person name="Piceno Y.M."/>
            <person name="Andersen G.L."/>
            <person name="Banfield J.F."/>
        </authorList>
    </citation>
    <scope>NUCLEOTIDE SEQUENCE [LARGE SCALE GENOMIC DNA]</scope>
    <source>
        <strain evidence="6">57_489</strain>
    </source>
</reference>
<dbReference type="Pfam" id="PF05048">
    <property type="entry name" value="NosD"/>
    <property type="match status" value="1"/>
</dbReference>
<dbReference type="Proteomes" id="UP000057043">
    <property type="component" value="Unassembled WGS sequence"/>
</dbReference>
<dbReference type="SMART" id="SM00710">
    <property type="entry name" value="PbH1"/>
    <property type="match status" value="4"/>
</dbReference>
<dbReference type="AlphaFoldDB" id="A0A101FUN2"/>
<dbReference type="InterPro" id="IPR022441">
    <property type="entry name" value="Para_beta_helix_rpt-2"/>
</dbReference>
<feature type="region of interest" description="Disordered" evidence="4">
    <location>
        <begin position="208"/>
        <end position="229"/>
    </location>
</feature>
<dbReference type="InterPro" id="IPR011050">
    <property type="entry name" value="Pectin_lyase_fold/virulence"/>
</dbReference>
<evidence type="ECO:0000256" key="1">
    <source>
        <dbReference type="ARBA" id="ARBA00004906"/>
    </source>
</evidence>
<accession>A0A101FUN2</accession>
<organism evidence="6 9">
    <name type="scientific">Methanothrix harundinacea</name>
    <dbReference type="NCBI Taxonomy" id="301375"/>
    <lineage>
        <taxon>Archaea</taxon>
        <taxon>Methanobacteriati</taxon>
        <taxon>Methanobacteriota</taxon>
        <taxon>Stenosarchaea group</taxon>
        <taxon>Methanomicrobia</taxon>
        <taxon>Methanotrichales</taxon>
        <taxon>Methanotrichaceae</taxon>
        <taxon>Methanothrix</taxon>
    </lineage>
</organism>
<dbReference type="PATRIC" id="fig|301375.6.peg.2406"/>
<evidence type="ECO:0000256" key="2">
    <source>
        <dbReference type="ARBA" id="ARBA00022737"/>
    </source>
</evidence>
<dbReference type="InterPro" id="IPR012334">
    <property type="entry name" value="Pectin_lyas_fold"/>
</dbReference>